<evidence type="ECO:0000313" key="11">
    <source>
        <dbReference type="EMBL" id="PHH65014.1"/>
    </source>
</evidence>
<gene>
    <name evidence="11" type="ORF">CDD82_1705</name>
</gene>
<feature type="compositionally biased region" description="Basic and acidic residues" evidence="8">
    <location>
        <begin position="354"/>
        <end position="367"/>
    </location>
</feature>
<keyword evidence="2" id="KW-0227">DNA damage</keyword>
<dbReference type="PANTHER" id="PTHR32235:SF1">
    <property type="entry name" value="NON-HOMOLOGOUS END-JOINING FACTOR 1"/>
    <property type="match status" value="1"/>
</dbReference>
<dbReference type="InterPro" id="IPR053829">
    <property type="entry name" value="XLF-like_CC"/>
</dbReference>
<feature type="compositionally biased region" description="Polar residues" evidence="8">
    <location>
        <begin position="322"/>
        <end position="343"/>
    </location>
</feature>
<evidence type="ECO:0000256" key="7">
    <source>
        <dbReference type="ARBA" id="ARBA00044529"/>
    </source>
</evidence>
<name>A0A2C5YDG4_9HYPO</name>
<feature type="compositionally biased region" description="Basic and acidic residues" evidence="8">
    <location>
        <begin position="445"/>
        <end position="484"/>
    </location>
</feature>
<dbReference type="Proteomes" id="UP000224854">
    <property type="component" value="Unassembled WGS sequence"/>
</dbReference>
<dbReference type="EMBL" id="NJEU01001538">
    <property type="protein sequence ID" value="PHH65014.1"/>
    <property type="molecule type" value="Genomic_DNA"/>
</dbReference>
<evidence type="ECO:0000259" key="9">
    <source>
        <dbReference type="Pfam" id="PF09302"/>
    </source>
</evidence>
<dbReference type="GO" id="GO:0045027">
    <property type="term" value="F:DNA end binding"/>
    <property type="evidence" value="ECO:0007669"/>
    <property type="project" value="TreeGrafter"/>
</dbReference>
<dbReference type="GO" id="GO:0006303">
    <property type="term" value="P:double-strand break repair via nonhomologous end joining"/>
    <property type="evidence" value="ECO:0007669"/>
    <property type="project" value="TreeGrafter"/>
</dbReference>
<evidence type="ECO:0000256" key="3">
    <source>
        <dbReference type="ARBA" id="ARBA00023125"/>
    </source>
</evidence>
<comment type="subcellular location">
    <subcellularLocation>
        <location evidence="1">Nucleus</location>
    </subcellularLocation>
</comment>
<dbReference type="PANTHER" id="PTHR32235">
    <property type="entry name" value="NON-HOMOLOGOUS END-JOINING FACTOR 1"/>
    <property type="match status" value="1"/>
</dbReference>
<keyword evidence="3" id="KW-0238">DNA-binding</keyword>
<feature type="compositionally biased region" description="Basic and acidic residues" evidence="8">
    <location>
        <begin position="417"/>
        <end position="434"/>
    </location>
</feature>
<sequence length="495" mass="53099">MGMSSYTIHLTDLANLWTESLDRKAICMRGWKEDTSLDPSDSPANMAKFLASIRAALDAGEPGHYDTSMQVMCGSAAEAGHDGLGLTLTCPVAGFAPLKWPLYLKKAPCSSIATHLVLPLFQACHARKRQVDTLLQAMQHKDMVVSKLADKLHGMGLGLDDVLTALAGKGKATGLQAGSKVKALAPFDQTKWQEMLKSEPQSIDPADVIEGALQDADLDCSSMVELDESCPLDTWWSGVEGTIHITYEQTPHSPRQNSKGPVACAGNQVADDDDFQVQTTPPGLASREKGRKSRVSEAIDDGWTADQDEEAVPHCHGPASYPTASSSGPKLQQLPSRLNTTALQGKPSAAATRHSLDSVAKECRGEAATEGSMTASEDEAPMADDDATASEVESLPDSPQPTRAKAVTELNSLGVMRGDEADGKETQAATERKQNMLGVIGGETEQGHDSRDGQAKAEEWAGETSQERANRRRQELKRELEKKAAAGPSKKKRRF</sequence>
<keyword evidence="12" id="KW-1185">Reference proteome</keyword>
<reference evidence="11 12" key="1">
    <citation type="submission" date="2017-06" db="EMBL/GenBank/DDBJ databases">
        <title>Ant-infecting Ophiocordyceps genomes reveal a high diversity of potential behavioral manipulation genes and a possible major role for enterotoxins.</title>
        <authorList>
            <person name="De Bekker C."/>
            <person name="Evans H.C."/>
            <person name="Brachmann A."/>
            <person name="Hughes D.P."/>
        </authorList>
    </citation>
    <scope>NUCLEOTIDE SEQUENCE [LARGE SCALE GENOMIC DNA]</scope>
    <source>
        <strain evidence="11 12">1348a</strain>
    </source>
</reference>
<comment type="similarity">
    <text evidence="6">Belongs to the XRCC4-XLF family. XLF subfamily.</text>
</comment>
<evidence type="ECO:0000256" key="5">
    <source>
        <dbReference type="ARBA" id="ARBA00023242"/>
    </source>
</evidence>
<protein>
    <recommendedName>
        <fullName evidence="7">Non-homologous end-joining factor 1</fullName>
    </recommendedName>
</protein>
<dbReference type="CDD" id="cd22285">
    <property type="entry name" value="HD_XLF_N"/>
    <property type="match status" value="1"/>
</dbReference>
<feature type="domain" description="XLF-like coiled-coil region" evidence="10">
    <location>
        <begin position="110"/>
        <end position="159"/>
    </location>
</feature>
<evidence type="ECO:0000256" key="6">
    <source>
        <dbReference type="ARBA" id="ARBA00025747"/>
    </source>
</evidence>
<dbReference type="InterPro" id="IPR052287">
    <property type="entry name" value="NHEJ_factor"/>
</dbReference>
<keyword evidence="4" id="KW-0234">DNA repair</keyword>
<dbReference type="GO" id="GO:0032807">
    <property type="term" value="C:DNA ligase IV complex"/>
    <property type="evidence" value="ECO:0007669"/>
    <property type="project" value="TreeGrafter"/>
</dbReference>
<organism evidence="11 12">
    <name type="scientific">Ophiocordyceps australis</name>
    <dbReference type="NCBI Taxonomy" id="1399860"/>
    <lineage>
        <taxon>Eukaryota</taxon>
        <taxon>Fungi</taxon>
        <taxon>Dikarya</taxon>
        <taxon>Ascomycota</taxon>
        <taxon>Pezizomycotina</taxon>
        <taxon>Sordariomycetes</taxon>
        <taxon>Hypocreomycetidae</taxon>
        <taxon>Hypocreales</taxon>
        <taxon>Ophiocordycipitaceae</taxon>
        <taxon>Ophiocordyceps</taxon>
    </lineage>
</organism>
<dbReference type="Gene3D" id="2.170.210.10">
    <property type="entry name" value="DNA double-strand break repair and VJ recombination XRCC4, N-terminal"/>
    <property type="match status" value="1"/>
</dbReference>
<accession>A0A2C5YDG4</accession>
<feature type="compositionally biased region" description="Polar residues" evidence="8">
    <location>
        <begin position="249"/>
        <end position="259"/>
    </location>
</feature>
<dbReference type="Pfam" id="PF21928">
    <property type="entry name" value="XLF_CC"/>
    <property type="match status" value="1"/>
</dbReference>
<proteinExistence type="inferred from homology"/>
<dbReference type="AlphaFoldDB" id="A0A2C5YDG4"/>
<evidence type="ECO:0000313" key="12">
    <source>
        <dbReference type="Proteomes" id="UP000224854"/>
    </source>
</evidence>
<evidence type="ECO:0000256" key="8">
    <source>
        <dbReference type="SAM" id="MobiDB-lite"/>
    </source>
</evidence>
<feature type="region of interest" description="Disordered" evidence="8">
    <location>
        <begin position="249"/>
        <end position="495"/>
    </location>
</feature>
<evidence type="ECO:0000256" key="2">
    <source>
        <dbReference type="ARBA" id="ARBA00022763"/>
    </source>
</evidence>
<dbReference type="OrthoDB" id="2155935at2759"/>
<dbReference type="Pfam" id="PF09302">
    <property type="entry name" value="XLF"/>
    <property type="match status" value="1"/>
</dbReference>
<evidence type="ECO:0000259" key="10">
    <source>
        <dbReference type="Pfam" id="PF21928"/>
    </source>
</evidence>
<evidence type="ECO:0000256" key="4">
    <source>
        <dbReference type="ARBA" id="ARBA00023204"/>
    </source>
</evidence>
<comment type="caution">
    <text evidence="11">The sequence shown here is derived from an EMBL/GenBank/DDBJ whole genome shotgun (WGS) entry which is preliminary data.</text>
</comment>
<keyword evidence="5" id="KW-0539">Nucleus</keyword>
<feature type="compositionally biased region" description="Acidic residues" evidence="8">
    <location>
        <begin position="376"/>
        <end position="388"/>
    </location>
</feature>
<feature type="domain" description="XLF-like N-terminal" evidence="9">
    <location>
        <begin position="4"/>
        <end position="106"/>
    </location>
</feature>
<dbReference type="InterPro" id="IPR015381">
    <property type="entry name" value="XLF-like_N"/>
</dbReference>
<dbReference type="InterPro" id="IPR038051">
    <property type="entry name" value="XRCC4-like_N_sf"/>
</dbReference>
<evidence type="ECO:0000256" key="1">
    <source>
        <dbReference type="ARBA" id="ARBA00004123"/>
    </source>
</evidence>